<dbReference type="STRING" id="765440.A0A0C3BNV4"/>
<dbReference type="Proteomes" id="UP000054166">
    <property type="component" value="Unassembled WGS sequence"/>
</dbReference>
<dbReference type="InParanoid" id="A0A0C3BNV4"/>
<evidence type="ECO:0000313" key="1">
    <source>
        <dbReference type="EMBL" id="KIM79012.1"/>
    </source>
</evidence>
<dbReference type="EMBL" id="KN833012">
    <property type="protein sequence ID" value="KIM79012.1"/>
    <property type="molecule type" value="Genomic_DNA"/>
</dbReference>
<sequence>MDKVPPEICTKIYSHACVDSGYTGRSLSLVSKFVNETSQPVKLQSIYLRGYDQTKAFASLLERTPPHLRFVRYLLISRRSAGPFDNPTGDLQFVQLPADDSGTDFMNHTGTPVGPEMGQDTRRAAAERLRILAATAAADANDRAKQMGSAVLDILTNVAESLEILEVALSGRIVSNINTTHPISFPRLKELTTHDGFPLGWKKHSTIFAPCHRLRRLHIAQCHTNDLFGGIGRLAPFLTHLRFSGLQQESWFGADLEVALGIHEETPGHSWRKPVPKLPSTVETVFVKPAEPPPRGGWCGTPAVSYGTLLRHLRSLNEKDDRFVLLRAPEEWMPSQNIDEGADWLDRIAGGEGCWTMKNMIPRTKVAPKGMSMEAFIVENGL</sequence>
<reference evidence="2" key="2">
    <citation type="submission" date="2015-01" db="EMBL/GenBank/DDBJ databases">
        <title>Evolutionary Origins and Diversification of the Mycorrhizal Mutualists.</title>
        <authorList>
            <consortium name="DOE Joint Genome Institute"/>
            <consortium name="Mycorrhizal Genomics Consortium"/>
            <person name="Kohler A."/>
            <person name="Kuo A."/>
            <person name="Nagy L.G."/>
            <person name="Floudas D."/>
            <person name="Copeland A."/>
            <person name="Barry K.W."/>
            <person name="Cichocki N."/>
            <person name="Veneault-Fourrey C."/>
            <person name="LaButti K."/>
            <person name="Lindquist E.A."/>
            <person name="Lipzen A."/>
            <person name="Lundell T."/>
            <person name="Morin E."/>
            <person name="Murat C."/>
            <person name="Riley R."/>
            <person name="Ohm R."/>
            <person name="Sun H."/>
            <person name="Tunlid A."/>
            <person name="Henrissat B."/>
            <person name="Grigoriev I.V."/>
            <person name="Hibbett D.S."/>
            <person name="Martin F."/>
        </authorList>
    </citation>
    <scope>NUCLEOTIDE SEQUENCE [LARGE SCALE GENOMIC DNA]</scope>
    <source>
        <strain evidence="2">F 1598</strain>
    </source>
</reference>
<protein>
    <submittedName>
        <fullName evidence="1">Uncharacterized protein</fullName>
    </submittedName>
</protein>
<dbReference type="OrthoDB" id="2748701at2759"/>
<gene>
    <name evidence="1" type="ORF">PILCRDRAFT_823878</name>
</gene>
<keyword evidence="2" id="KW-1185">Reference proteome</keyword>
<name>A0A0C3BNV4_PILCF</name>
<accession>A0A0C3BNV4</accession>
<evidence type="ECO:0000313" key="2">
    <source>
        <dbReference type="Proteomes" id="UP000054166"/>
    </source>
</evidence>
<proteinExistence type="predicted"/>
<dbReference type="SUPFAM" id="SSF52047">
    <property type="entry name" value="RNI-like"/>
    <property type="match status" value="1"/>
</dbReference>
<organism evidence="1 2">
    <name type="scientific">Piloderma croceum (strain F 1598)</name>
    <dbReference type="NCBI Taxonomy" id="765440"/>
    <lineage>
        <taxon>Eukaryota</taxon>
        <taxon>Fungi</taxon>
        <taxon>Dikarya</taxon>
        <taxon>Basidiomycota</taxon>
        <taxon>Agaricomycotina</taxon>
        <taxon>Agaricomycetes</taxon>
        <taxon>Agaricomycetidae</taxon>
        <taxon>Atheliales</taxon>
        <taxon>Atheliaceae</taxon>
        <taxon>Piloderma</taxon>
    </lineage>
</organism>
<reference evidence="1 2" key="1">
    <citation type="submission" date="2014-04" db="EMBL/GenBank/DDBJ databases">
        <authorList>
            <consortium name="DOE Joint Genome Institute"/>
            <person name="Kuo A."/>
            <person name="Tarkka M."/>
            <person name="Buscot F."/>
            <person name="Kohler A."/>
            <person name="Nagy L.G."/>
            <person name="Floudas D."/>
            <person name="Copeland A."/>
            <person name="Barry K.W."/>
            <person name="Cichocki N."/>
            <person name="Veneault-Fourrey C."/>
            <person name="LaButti K."/>
            <person name="Lindquist E.A."/>
            <person name="Lipzen A."/>
            <person name="Lundell T."/>
            <person name="Morin E."/>
            <person name="Murat C."/>
            <person name="Sun H."/>
            <person name="Tunlid A."/>
            <person name="Henrissat B."/>
            <person name="Grigoriev I.V."/>
            <person name="Hibbett D.S."/>
            <person name="Martin F."/>
            <person name="Nordberg H.P."/>
            <person name="Cantor M.N."/>
            <person name="Hua S.X."/>
        </authorList>
    </citation>
    <scope>NUCLEOTIDE SEQUENCE [LARGE SCALE GENOMIC DNA]</scope>
    <source>
        <strain evidence="1 2">F 1598</strain>
    </source>
</reference>
<dbReference type="AlphaFoldDB" id="A0A0C3BNV4"/>
<dbReference type="HOGENOM" id="CLU_041942_1_0_1"/>